<name>A0A4Y2D422_ARAVE</name>
<feature type="compositionally biased region" description="Basic residues" evidence="1">
    <location>
        <begin position="86"/>
        <end position="101"/>
    </location>
</feature>
<sequence>MEDEQIPTNLNFHRINQDKLGRQLFVMENTSSKPPEHGVTFRAVVELPPDGTLQTHDLALIREIAEAKVQSYLYSKSPRRSNYSRSSKHHHRSRRIRRNVIRRSEMQSETTEDTVYYISDAETSPSPGESFEFSEAECDMHLRLAMEERPV</sequence>
<dbReference type="EMBL" id="BGPR01000294">
    <property type="protein sequence ID" value="GBM11059.1"/>
    <property type="molecule type" value="Genomic_DNA"/>
</dbReference>
<dbReference type="OrthoDB" id="6434933at2759"/>
<feature type="region of interest" description="Disordered" evidence="1">
    <location>
        <begin position="75"/>
        <end position="113"/>
    </location>
</feature>
<evidence type="ECO:0000313" key="2">
    <source>
        <dbReference type="EMBL" id="GBM11059.1"/>
    </source>
</evidence>
<comment type="caution">
    <text evidence="2">The sequence shown here is derived from an EMBL/GenBank/DDBJ whole genome shotgun (WGS) entry which is preliminary data.</text>
</comment>
<reference evidence="2 3" key="1">
    <citation type="journal article" date="2019" name="Sci. Rep.">
        <title>Orb-weaving spider Araneus ventricosus genome elucidates the spidroin gene catalogue.</title>
        <authorList>
            <person name="Kono N."/>
            <person name="Nakamura H."/>
            <person name="Ohtoshi R."/>
            <person name="Moran D.A.P."/>
            <person name="Shinohara A."/>
            <person name="Yoshida Y."/>
            <person name="Fujiwara M."/>
            <person name="Mori M."/>
            <person name="Tomita M."/>
            <person name="Arakawa K."/>
        </authorList>
    </citation>
    <scope>NUCLEOTIDE SEQUENCE [LARGE SCALE GENOMIC DNA]</scope>
</reference>
<dbReference type="AlphaFoldDB" id="A0A4Y2D422"/>
<evidence type="ECO:0000313" key="3">
    <source>
        <dbReference type="Proteomes" id="UP000499080"/>
    </source>
</evidence>
<dbReference type="Proteomes" id="UP000499080">
    <property type="component" value="Unassembled WGS sequence"/>
</dbReference>
<gene>
    <name evidence="2" type="ORF">AVEN_259751_1</name>
</gene>
<evidence type="ECO:0000256" key="1">
    <source>
        <dbReference type="SAM" id="MobiDB-lite"/>
    </source>
</evidence>
<accession>A0A4Y2D422</accession>
<organism evidence="2 3">
    <name type="scientific">Araneus ventricosus</name>
    <name type="common">Orbweaver spider</name>
    <name type="synonym">Epeira ventricosa</name>
    <dbReference type="NCBI Taxonomy" id="182803"/>
    <lineage>
        <taxon>Eukaryota</taxon>
        <taxon>Metazoa</taxon>
        <taxon>Ecdysozoa</taxon>
        <taxon>Arthropoda</taxon>
        <taxon>Chelicerata</taxon>
        <taxon>Arachnida</taxon>
        <taxon>Araneae</taxon>
        <taxon>Araneomorphae</taxon>
        <taxon>Entelegynae</taxon>
        <taxon>Araneoidea</taxon>
        <taxon>Araneidae</taxon>
        <taxon>Araneus</taxon>
    </lineage>
</organism>
<protein>
    <submittedName>
        <fullName evidence="2">Uncharacterized protein</fullName>
    </submittedName>
</protein>
<keyword evidence="3" id="KW-1185">Reference proteome</keyword>
<proteinExistence type="predicted"/>